<dbReference type="RefSeq" id="WP_207576141.1">
    <property type="nucleotide sequence ID" value="NZ_JAFNME010000042.1"/>
</dbReference>
<dbReference type="GO" id="GO:0046872">
    <property type="term" value="F:metal ion binding"/>
    <property type="evidence" value="ECO:0007669"/>
    <property type="project" value="UniProtKB-UniRule"/>
</dbReference>
<keyword evidence="3 10" id="KW-0285">Flavoprotein</keyword>
<accession>A0A939GX87</accession>
<gene>
    <name evidence="12" type="ORF">J1777_13100</name>
</gene>
<keyword evidence="5 10" id="KW-0479">Metal-binding</keyword>
<feature type="binding site" evidence="11">
    <location>
        <position position="164"/>
    </location>
    <ligand>
        <name>Mg(2+)</name>
        <dbReference type="ChEBI" id="CHEBI:18420"/>
    </ligand>
</feature>
<dbReference type="GO" id="GO:0016740">
    <property type="term" value="F:transferase activity"/>
    <property type="evidence" value="ECO:0007669"/>
    <property type="project" value="UniProtKB-UniRule"/>
</dbReference>
<evidence type="ECO:0000256" key="5">
    <source>
        <dbReference type="ARBA" id="ARBA00022723"/>
    </source>
</evidence>
<proteinExistence type="inferred from homology"/>
<keyword evidence="4 10" id="KW-0808">Transferase</keyword>
<comment type="caution">
    <text evidence="12">The sequence shown here is derived from an EMBL/GenBank/DDBJ whole genome shotgun (WGS) entry which is preliminary data.</text>
</comment>
<evidence type="ECO:0000256" key="10">
    <source>
        <dbReference type="PIRNR" id="PIRNR006268"/>
    </source>
</evidence>
<protein>
    <recommendedName>
        <fullName evidence="2 10">FAD:protein FMN transferase</fullName>
        <ecNumber evidence="1 10">2.7.1.180</ecNumber>
    </recommendedName>
    <alternativeName>
        <fullName evidence="8 10">Flavin transferase</fullName>
    </alternativeName>
</protein>
<sequence>MPKMCFNALPAPDPQLPRLHLHGPTMGTRWSVTLDADLSGPQQAALRHDLAAAVAQVDAQMSPFRADSDLLRCNRAPVGQWLELPTEFLHVLDCALEVARLSNGAFDPGVGDLVHAWGFGSATAPDAQAIAHTRQQPRPPTWDVLQRQGGQLRKLAPLTLDLCGIAKGFAVDRMSAQLRQHGIGHALVALDGELYALGHQASGHPWPVAVESPEPQRRAVHGVVELQDMAIATSGDYRHYFALGDTRIAHSMDGRQQAPVRNGVASVSVLAPNCMWADAWATALLVLGDTAGLALAQRLGLQALWLLRRGSGWVELGLGRWAS</sequence>
<evidence type="ECO:0000256" key="2">
    <source>
        <dbReference type="ARBA" id="ARBA00016337"/>
    </source>
</evidence>
<reference evidence="12" key="1">
    <citation type="submission" date="2021-03" db="EMBL/GenBank/DDBJ databases">
        <title>Comamonas denitrificans.</title>
        <authorList>
            <person name="Finster K."/>
        </authorList>
    </citation>
    <scope>NUCLEOTIDE SEQUENCE</scope>
    <source>
        <strain evidence="12">MM2021_4</strain>
    </source>
</reference>
<evidence type="ECO:0000256" key="7">
    <source>
        <dbReference type="ARBA" id="ARBA00022842"/>
    </source>
</evidence>
<dbReference type="EMBL" id="JAFNME010000042">
    <property type="protein sequence ID" value="MBO1250752.1"/>
    <property type="molecule type" value="Genomic_DNA"/>
</dbReference>
<dbReference type="Gene3D" id="3.10.520.10">
    <property type="entry name" value="ApbE-like domains"/>
    <property type="match status" value="1"/>
</dbReference>
<name>A0A939GX87_9BURK</name>
<dbReference type="Pfam" id="PF02424">
    <property type="entry name" value="ApbE"/>
    <property type="match status" value="1"/>
</dbReference>
<dbReference type="SUPFAM" id="SSF143631">
    <property type="entry name" value="ApbE-like"/>
    <property type="match status" value="1"/>
</dbReference>
<evidence type="ECO:0000256" key="11">
    <source>
        <dbReference type="PIRSR" id="PIRSR006268-2"/>
    </source>
</evidence>
<dbReference type="InterPro" id="IPR024932">
    <property type="entry name" value="ApbE"/>
</dbReference>
<dbReference type="EC" id="2.7.1.180" evidence="1 10"/>
<evidence type="ECO:0000256" key="6">
    <source>
        <dbReference type="ARBA" id="ARBA00022827"/>
    </source>
</evidence>
<dbReference type="AlphaFoldDB" id="A0A939GX87"/>
<evidence type="ECO:0000313" key="13">
    <source>
        <dbReference type="Proteomes" id="UP000664731"/>
    </source>
</evidence>
<feature type="binding site" evidence="11">
    <location>
        <position position="278"/>
    </location>
    <ligand>
        <name>Mg(2+)</name>
        <dbReference type="ChEBI" id="CHEBI:18420"/>
    </ligand>
</feature>
<comment type="similarity">
    <text evidence="10">Belongs to the ApbE family.</text>
</comment>
<evidence type="ECO:0000256" key="8">
    <source>
        <dbReference type="ARBA" id="ARBA00031306"/>
    </source>
</evidence>
<feature type="binding site" evidence="11">
    <location>
        <position position="282"/>
    </location>
    <ligand>
        <name>Mg(2+)</name>
        <dbReference type="ChEBI" id="CHEBI:18420"/>
    </ligand>
</feature>
<dbReference type="PANTHER" id="PTHR30040:SF2">
    <property type="entry name" value="FAD:PROTEIN FMN TRANSFERASE"/>
    <property type="match status" value="1"/>
</dbReference>
<keyword evidence="13" id="KW-1185">Reference proteome</keyword>
<dbReference type="InterPro" id="IPR003374">
    <property type="entry name" value="ApbE-like_sf"/>
</dbReference>
<dbReference type="PIRSF" id="PIRSF006268">
    <property type="entry name" value="ApbE"/>
    <property type="match status" value="1"/>
</dbReference>
<dbReference type="PANTHER" id="PTHR30040">
    <property type="entry name" value="THIAMINE BIOSYNTHESIS LIPOPROTEIN APBE"/>
    <property type="match status" value="1"/>
</dbReference>
<comment type="catalytic activity">
    <reaction evidence="9 10">
        <text>L-threonyl-[protein] + FAD = FMN-L-threonyl-[protein] + AMP + H(+)</text>
        <dbReference type="Rhea" id="RHEA:36847"/>
        <dbReference type="Rhea" id="RHEA-COMP:11060"/>
        <dbReference type="Rhea" id="RHEA-COMP:11061"/>
        <dbReference type="ChEBI" id="CHEBI:15378"/>
        <dbReference type="ChEBI" id="CHEBI:30013"/>
        <dbReference type="ChEBI" id="CHEBI:57692"/>
        <dbReference type="ChEBI" id="CHEBI:74257"/>
        <dbReference type="ChEBI" id="CHEBI:456215"/>
        <dbReference type="EC" id="2.7.1.180"/>
    </reaction>
</comment>
<keyword evidence="6 10" id="KW-0274">FAD</keyword>
<dbReference type="Proteomes" id="UP000664731">
    <property type="component" value="Unassembled WGS sequence"/>
</dbReference>
<evidence type="ECO:0000256" key="9">
    <source>
        <dbReference type="ARBA" id="ARBA00048540"/>
    </source>
</evidence>
<evidence type="ECO:0000256" key="1">
    <source>
        <dbReference type="ARBA" id="ARBA00011955"/>
    </source>
</evidence>
<comment type="cofactor">
    <cofactor evidence="11">
        <name>Mg(2+)</name>
        <dbReference type="ChEBI" id="CHEBI:18420"/>
    </cofactor>
    <cofactor evidence="11">
        <name>Mn(2+)</name>
        <dbReference type="ChEBI" id="CHEBI:29035"/>
    </cofactor>
    <text evidence="11">Magnesium. Can also use manganese.</text>
</comment>
<organism evidence="12 13">
    <name type="scientific">Comamonas denitrificans</name>
    <dbReference type="NCBI Taxonomy" id="117506"/>
    <lineage>
        <taxon>Bacteria</taxon>
        <taxon>Pseudomonadati</taxon>
        <taxon>Pseudomonadota</taxon>
        <taxon>Betaproteobacteria</taxon>
        <taxon>Burkholderiales</taxon>
        <taxon>Comamonadaceae</taxon>
        <taxon>Comamonas</taxon>
    </lineage>
</organism>
<evidence type="ECO:0000313" key="12">
    <source>
        <dbReference type="EMBL" id="MBO1250752.1"/>
    </source>
</evidence>
<evidence type="ECO:0000256" key="3">
    <source>
        <dbReference type="ARBA" id="ARBA00022630"/>
    </source>
</evidence>
<keyword evidence="7 10" id="KW-0460">Magnesium</keyword>
<evidence type="ECO:0000256" key="4">
    <source>
        <dbReference type="ARBA" id="ARBA00022679"/>
    </source>
</evidence>